<keyword evidence="7" id="KW-1185">Reference proteome</keyword>
<dbReference type="PROSITE" id="PS50294">
    <property type="entry name" value="WD_REPEATS_REGION"/>
    <property type="match status" value="1"/>
</dbReference>
<protein>
    <submittedName>
        <fullName evidence="6">WD repeat-containing protein 36</fullName>
    </submittedName>
</protein>
<reference evidence="6 7" key="1">
    <citation type="journal article" date="2016" name="Genome Biol. Evol.">
        <title>Gene Family Evolution Reflects Adaptation to Soil Environmental Stressors in the Genome of the Collembolan Orchesella cincta.</title>
        <authorList>
            <person name="Faddeeva-Vakhrusheva A."/>
            <person name="Derks M.F."/>
            <person name="Anvar S.Y."/>
            <person name="Agamennone V."/>
            <person name="Suring W."/>
            <person name="Smit S."/>
            <person name="van Straalen N.M."/>
            <person name="Roelofs D."/>
        </authorList>
    </citation>
    <scope>NUCLEOTIDE SEQUENCE [LARGE SCALE GENOMIC DNA]</scope>
    <source>
        <tissue evidence="6">Mixed pool</tissue>
    </source>
</reference>
<dbReference type="PANTHER" id="PTHR22840:SF12">
    <property type="entry name" value="WD REPEAT-CONTAINING PROTEIN 36"/>
    <property type="match status" value="1"/>
</dbReference>
<comment type="caution">
    <text evidence="6">The sequence shown here is derived from an EMBL/GenBank/DDBJ whole genome shotgun (WGS) entry which is preliminary data.</text>
</comment>
<feature type="repeat" description="WD" evidence="3">
    <location>
        <begin position="511"/>
        <end position="552"/>
    </location>
</feature>
<feature type="domain" description="WDR36/Utp21 N-terminal" evidence="5">
    <location>
        <begin position="75"/>
        <end position="341"/>
    </location>
</feature>
<dbReference type="InterPro" id="IPR036322">
    <property type="entry name" value="WD40_repeat_dom_sf"/>
</dbReference>
<keyword evidence="1 3" id="KW-0853">WD repeat</keyword>
<dbReference type="InterPro" id="IPR001680">
    <property type="entry name" value="WD40_rpt"/>
</dbReference>
<dbReference type="Gene3D" id="2.130.10.10">
    <property type="entry name" value="YVTN repeat-like/Quinoprotein amine dehydrogenase"/>
    <property type="match status" value="2"/>
</dbReference>
<dbReference type="PROSITE" id="PS50082">
    <property type="entry name" value="WD_REPEATS_2"/>
    <property type="match status" value="3"/>
</dbReference>
<evidence type="ECO:0000256" key="2">
    <source>
        <dbReference type="ARBA" id="ARBA00022737"/>
    </source>
</evidence>
<dbReference type="InterPro" id="IPR015943">
    <property type="entry name" value="WD40/YVTN_repeat-like_dom_sf"/>
</dbReference>
<dbReference type="GO" id="GO:0032040">
    <property type="term" value="C:small-subunit processome"/>
    <property type="evidence" value="ECO:0007669"/>
    <property type="project" value="InterPro"/>
</dbReference>
<name>A0A1D2NIN3_ORCCI</name>
<dbReference type="OrthoDB" id="10250769at2759"/>
<evidence type="ECO:0000259" key="4">
    <source>
        <dbReference type="Pfam" id="PF04192"/>
    </source>
</evidence>
<dbReference type="InterPro" id="IPR019775">
    <property type="entry name" value="WD40_repeat_CS"/>
</dbReference>
<dbReference type="STRING" id="48709.A0A1D2NIN3"/>
<feature type="repeat" description="WD" evidence="3">
    <location>
        <begin position="307"/>
        <end position="338"/>
    </location>
</feature>
<keyword evidence="2" id="KW-0677">Repeat</keyword>
<dbReference type="InterPro" id="IPR007319">
    <property type="entry name" value="WDR36/Utp21_C"/>
</dbReference>
<dbReference type="EMBL" id="LJIJ01000030">
    <property type="protein sequence ID" value="ODN05101.1"/>
    <property type="molecule type" value="Genomic_DNA"/>
</dbReference>
<gene>
    <name evidence="6" type="ORF">Ocin01_01595</name>
</gene>
<evidence type="ECO:0000256" key="1">
    <source>
        <dbReference type="ARBA" id="ARBA00022574"/>
    </source>
</evidence>
<dbReference type="PROSITE" id="PS00678">
    <property type="entry name" value="WD_REPEATS_1"/>
    <property type="match status" value="1"/>
</dbReference>
<dbReference type="SMART" id="SM00320">
    <property type="entry name" value="WD40"/>
    <property type="match status" value="8"/>
</dbReference>
<dbReference type="PANTHER" id="PTHR22840">
    <property type="entry name" value="WD REPEAT-CONTAINING PROTEIN 36"/>
    <property type="match status" value="1"/>
</dbReference>
<dbReference type="Pfam" id="PF25168">
    <property type="entry name" value="Beta-prop_WDR36-Utp21_2nd"/>
    <property type="match status" value="1"/>
</dbReference>
<feature type="domain" description="WDR36/Utp21 C-terminal" evidence="4">
    <location>
        <begin position="718"/>
        <end position="930"/>
    </location>
</feature>
<dbReference type="Proteomes" id="UP000094527">
    <property type="component" value="Unassembled WGS sequence"/>
</dbReference>
<proteinExistence type="predicted"/>
<dbReference type="Pfam" id="PF25171">
    <property type="entry name" value="Beta-prop_WDR36-Utp21_1st"/>
    <property type="match status" value="1"/>
</dbReference>
<dbReference type="InterPro" id="IPR059157">
    <property type="entry name" value="WDR36-Utp21_N"/>
</dbReference>
<dbReference type="GO" id="GO:0006364">
    <property type="term" value="P:rRNA processing"/>
    <property type="evidence" value="ECO:0007669"/>
    <property type="project" value="InterPro"/>
</dbReference>
<evidence type="ECO:0000313" key="6">
    <source>
        <dbReference type="EMBL" id="ODN05101.1"/>
    </source>
</evidence>
<accession>A0A1D2NIN3</accession>
<dbReference type="SUPFAM" id="SSF50978">
    <property type="entry name" value="WD40 repeat-like"/>
    <property type="match status" value="2"/>
</dbReference>
<organism evidence="6 7">
    <name type="scientific">Orchesella cincta</name>
    <name type="common">Springtail</name>
    <name type="synonym">Podura cincta</name>
    <dbReference type="NCBI Taxonomy" id="48709"/>
    <lineage>
        <taxon>Eukaryota</taxon>
        <taxon>Metazoa</taxon>
        <taxon>Ecdysozoa</taxon>
        <taxon>Arthropoda</taxon>
        <taxon>Hexapoda</taxon>
        <taxon>Collembola</taxon>
        <taxon>Entomobryomorpha</taxon>
        <taxon>Entomobryoidea</taxon>
        <taxon>Orchesellidae</taxon>
        <taxon>Orchesellinae</taxon>
        <taxon>Orchesella</taxon>
    </lineage>
</organism>
<sequence length="938" mass="105617">MEDIVAQTKRDERAKIHAARLRCLEEREKARSETEGQSIPHTKSRIFRGHKILGHVSNHVPGVLRYVHTRRENFIITCIGKSINTYASNQLSLLSTSGTLTSEISCMAGDTYHVYTASGNTIYAWRRGVEITHTYSGGHGSTIVFLLPFGEHLISVDEDGRMCMRDIKTEEQISSVKFDPNTFKVSTLMHPATYINKILLGSQQGTLQLWNVKKMKMVHLFSNWAGSSILHIAQAPAVDCVALALSKKRLVIHNLRYDVTIMTLKCEDQPLSIAFRTDNVEAMITGNSNGSITLWDLNRQEVLQHVVKCHSESITGLQSFHQEPIFFTTSSDNSLKLWILDGPGGTFRELCTRSGHSQPPGRIKFFGSTGYEVFSAGKDGRIKQFHIYNETINRSWGENKIPLDVCRRRSEKPNPIIDFTSQSVANMQHHDDIAILTEDEAAVTTWSSSMFKQGSTVLFPLKKRIPHPDFVATCLFLTSCGQFVVVGYDNGGVHRYNIQSGQHRLEYGRPNKAHDGTVRGVAVDNVNGCVASGGADNLLKIWKFDSSEVMKELTFEAGIASIFRHKKSNVLGVILDNFEISVVDLVSKNILREFTNVSSPVQDAVFSPDCRWLTASSADCLVRTWDLPTGNMVDIFRLESIVTYIDYSPQGEYLATALSDNIGILLWMNRSVYRYISLLPIPLDFEPPIVDFRSIVEVPVVEEPEGLSSGYDYVSPEYLDNDLVTFSQAPENRWKSLLHLDTIRERNKPKQPPKQFAAPFFLPSELKLPSGGDPLAVQQSDISSTHQIVLQKTLEYLRTQRFLAFLSNSRLLRQACWRKQRHQIIVNLKLCKLLENMGQSQVESEILGLAPHAGGSIELMLAFITFAKDVLISKMHSDTIQAYLNVFLRNHGEFLCADPRFRKPEQQLHKTLVNATESFYDCLNEVLGYCALIKGEIY</sequence>
<dbReference type="Pfam" id="PF04192">
    <property type="entry name" value="Utp21"/>
    <property type="match status" value="1"/>
</dbReference>
<evidence type="ECO:0000259" key="5">
    <source>
        <dbReference type="Pfam" id="PF25171"/>
    </source>
</evidence>
<dbReference type="AlphaFoldDB" id="A0A1D2NIN3"/>
<dbReference type="GO" id="GO:0034388">
    <property type="term" value="C:Pwp2p-containing subcomplex of 90S preribosome"/>
    <property type="evidence" value="ECO:0007669"/>
    <property type="project" value="TreeGrafter"/>
</dbReference>
<dbReference type="OMA" id="FWIRTSG"/>
<evidence type="ECO:0000313" key="7">
    <source>
        <dbReference type="Proteomes" id="UP000094527"/>
    </source>
</evidence>
<evidence type="ECO:0000256" key="3">
    <source>
        <dbReference type="PROSITE-ProRule" id="PRU00221"/>
    </source>
</evidence>
<feature type="repeat" description="WD" evidence="3">
    <location>
        <begin position="594"/>
        <end position="635"/>
    </location>
</feature>